<dbReference type="EMBL" id="MN739757">
    <property type="protein sequence ID" value="QHT25171.1"/>
    <property type="molecule type" value="Genomic_DNA"/>
</dbReference>
<proteinExistence type="predicted"/>
<protein>
    <submittedName>
        <fullName evidence="1">Uncharacterized protein</fullName>
    </submittedName>
</protein>
<reference evidence="1" key="1">
    <citation type="journal article" date="2020" name="Nature">
        <title>Giant virus diversity and host interactions through global metagenomics.</title>
        <authorList>
            <person name="Schulz F."/>
            <person name="Roux S."/>
            <person name="Paez-Espino D."/>
            <person name="Jungbluth S."/>
            <person name="Walsh D.A."/>
            <person name="Denef V.J."/>
            <person name="McMahon K.D."/>
            <person name="Konstantinidis K.T."/>
            <person name="Eloe-Fadrosh E.A."/>
            <person name="Kyrpides N.C."/>
            <person name="Woyke T."/>
        </authorList>
    </citation>
    <scope>NUCLEOTIDE SEQUENCE</scope>
    <source>
        <strain evidence="1">GVMAG-M-3300023179-150</strain>
    </source>
</reference>
<evidence type="ECO:0000313" key="1">
    <source>
        <dbReference type="EMBL" id="QHT25171.1"/>
    </source>
</evidence>
<name>A0A6C0E978_9ZZZZ</name>
<accession>A0A6C0E978</accession>
<organism evidence="1">
    <name type="scientific">viral metagenome</name>
    <dbReference type="NCBI Taxonomy" id="1070528"/>
    <lineage>
        <taxon>unclassified sequences</taxon>
        <taxon>metagenomes</taxon>
        <taxon>organismal metagenomes</taxon>
    </lineage>
</organism>
<sequence>MTFKNFCKTAINYVKSNMGKTLLVSHVSAFMAYDSFVFRTQTSPYIYSKNPKTPEKYDSDSLYSTIMIPVREIKDYFWINSIHYGLLKSSYGKDDIEITRDQYSNFLKHYPYPEKRMKDIRKGLFYPSTTWIVKEFYHEEEEKRFNYFGRGHRYSDRQLELLQIFEKYDHYRNHPTFVKYLLKKQLELDTFDQDYKIINWCLAMAIKNYDSNILTFSEEDQEHMHDLPKYFCNPDNIIIPWIHDWNSKTNQNIVLCSSKKYFQNMMKHHPNYFEKWVDNWMADGRSTNYPLCPITILSKSATDESFRKFLLDNYDNFSVKVKQIIAFACFFEMYNLYDNIDPKIKNFLKDEKNLIEFLESRVANMYKHRITVESLRKIVDSQYVLNKLILEGHYQLQGDSEINDEILSKFLQTYAETLLKTQHNLGNKTVRTLLIAYEKRNFNMTKTELDHFIKTYQPKYFKSIYGTHQQRSW</sequence>
<dbReference type="AlphaFoldDB" id="A0A6C0E978"/>